<dbReference type="Pfam" id="PF13435">
    <property type="entry name" value="Cytochrome_C554"/>
    <property type="match status" value="1"/>
</dbReference>
<dbReference type="Pfam" id="PF13432">
    <property type="entry name" value="TPR_16"/>
    <property type="match status" value="2"/>
</dbReference>
<dbReference type="Gene3D" id="1.25.40.10">
    <property type="entry name" value="Tetratricopeptide repeat domain"/>
    <property type="match status" value="2"/>
</dbReference>
<feature type="region of interest" description="Disordered" evidence="1">
    <location>
        <begin position="595"/>
        <end position="625"/>
    </location>
</feature>
<accession>A0A450XUQ2</accession>
<feature type="transmembrane region" description="Helical" evidence="2">
    <location>
        <begin position="130"/>
        <end position="151"/>
    </location>
</feature>
<dbReference type="EMBL" id="CAADGH010000032">
    <property type="protein sequence ID" value="VFK75822.1"/>
    <property type="molecule type" value="Genomic_DNA"/>
</dbReference>
<feature type="transmembrane region" description="Helical" evidence="2">
    <location>
        <begin position="87"/>
        <end position="109"/>
    </location>
</feature>
<feature type="transmembrane region" description="Helical" evidence="2">
    <location>
        <begin position="51"/>
        <end position="75"/>
    </location>
</feature>
<dbReference type="InterPro" id="IPR011990">
    <property type="entry name" value="TPR-like_helical_dom_sf"/>
</dbReference>
<dbReference type="Gene3D" id="1.10.1130.10">
    <property type="entry name" value="Flavocytochrome C3, Chain A"/>
    <property type="match status" value="1"/>
</dbReference>
<keyword evidence="2" id="KW-0812">Transmembrane</keyword>
<keyword evidence="2" id="KW-1133">Transmembrane helix</keyword>
<proteinExistence type="predicted"/>
<dbReference type="SUPFAM" id="SSF48452">
    <property type="entry name" value="TPR-like"/>
    <property type="match status" value="1"/>
</dbReference>
<dbReference type="EMBL" id="CAADFQ010000038">
    <property type="protein sequence ID" value="VFK32957.1"/>
    <property type="molecule type" value="Genomic_DNA"/>
</dbReference>
<evidence type="ECO:0000256" key="1">
    <source>
        <dbReference type="SAM" id="MobiDB-lite"/>
    </source>
</evidence>
<evidence type="ECO:0000259" key="3">
    <source>
        <dbReference type="Pfam" id="PF13435"/>
    </source>
</evidence>
<protein>
    <submittedName>
        <fullName evidence="4">Tetratricopeptide repeat-containing protein</fullName>
    </submittedName>
</protein>
<name>A0A450XUQ2_9GAMM</name>
<keyword evidence="2" id="KW-0472">Membrane</keyword>
<evidence type="ECO:0000256" key="2">
    <source>
        <dbReference type="SAM" id="Phobius"/>
    </source>
</evidence>
<evidence type="ECO:0000313" key="5">
    <source>
        <dbReference type="EMBL" id="VFK75822.1"/>
    </source>
</evidence>
<organism evidence="4">
    <name type="scientific">Candidatus Kentrum sp. MB</name>
    <dbReference type="NCBI Taxonomy" id="2138164"/>
    <lineage>
        <taxon>Bacteria</taxon>
        <taxon>Pseudomonadati</taxon>
        <taxon>Pseudomonadota</taxon>
        <taxon>Gammaproteobacteria</taxon>
        <taxon>Candidatus Kentrum</taxon>
    </lineage>
</organism>
<feature type="transmembrane region" description="Helical" evidence="2">
    <location>
        <begin position="193"/>
        <end position="214"/>
    </location>
</feature>
<gene>
    <name evidence="5" type="ORF">BECKMB1821H_GA0114242_103231</name>
    <name evidence="4" type="ORF">BECKMB1821I_GA0114274_103827</name>
</gene>
<dbReference type="SUPFAM" id="SSF48695">
    <property type="entry name" value="Multiheme cytochromes"/>
    <property type="match status" value="1"/>
</dbReference>
<sequence>MGNALPVRSQSGYDTAKKGHAIVHPVTPSRENKPMSSMPLPTPVTPGLGKLLVILFGLFALLGMGSLYLTGITTLEWATDRVFQDHFYQIMFLIHLVLGLAAILPVLLFGILHGKRAWLLPNRRAARAGLGLFATALILLGTGVALTRFGAFELKDPRLREGLYWLHVISPLVAIWLFVLHRLAGAGLRWSQGFLRAGLAFALFGLVFLLQLPLSSGASIDSSSPAGEQALGLSLAPSLAKTADGRPIPAPQLMMDDYCQECHADIHAQWQHSAHRFSSFNNPAYRFSVRETRAFSRETTGKDDAIRFCAGCHDPVPLFSEALDDPDFDDINDPRASAGITCTACHAITRIDSPRGNGDYTIAAPRHYPFTGSQHPVLHWINHQLIKAKPAFHKATFLKPLHRDPAFCGTCHKVHLPKTINQYKWLRGQNHYDAYQLSGVSGHGAMSFYYPGQAIHRCAICHMPPTPSNDFGAAFLPGLSGLGVHDHRFRAANTALPDLLGLPDHVTALHQHFLQGALRVDIFGLKTGGRIDGALTAPLRPEIPALQPGKRYLLEVVVRNLRVGHLFTQGTADSNQIWLDVTVQSGDAVIGRSGAMQGEKVGKNGNQGGSSKGKEIAGKGASPASGQVDPWSHFLNAYLLDRHGNRIDRRNGQDIFTALYDHQIPPGATDVVHFALDVPLDISGPVTVSVKLQYRKFDTTYLRHIQGKDFVANDLPVTTIARDSITFPTRLPEQAKSDQIHPAAHPALPPTWERWNDYGIGLLRKGNKGSTKGELRQAEHAFAQVERLGKADGPLNLARVYWKEGRLADAGAALRRAARHPSPVSPWVIAWFSGLVNKQNGNLDDAIADFTRILDTDFPEAKARQFDFSQDYRVRNQLGQTLFERAKRERGPQRRAARHAFLEQARAQFDKTLDLDPENVSAHYNLSLIHARLGNRELAAHHRQKHLQYKPDDNARERVVLRHRRANPAADHAAESIVIYDLQRPGAYGLPSTSGS</sequence>
<dbReference type="InterPro" id="IPR023155">
    <property type="entry name" value="Cyt_c-552/4"/>
</dbReference>
<dbReference type="InterPro" id="IPR036280">
    <property type="entry name" value="Multihaem_cyt_sf"/>
</dbReference>
<evidence type="ECO:0000313" key="4">
    <source>
        <dbReference type="EMBL" id="VFK32957.1"/>
    </source>
</evidence>
<dbReference type="AlphaFoldDB" id="A0A450XUQ2"/>
<reference evidence="4" key="1">
    <citation type="submission" date="2019-02" db="EMBL/GenBank/DDBJ databases">
        <authorList>
            <person name="Gruber-Vodicka R. H."/>
            <person name="Seah K. B. B."/>
        </authorList>
    </citation>
    <scope>NUCLEOTIDE SEQUENCE</scope>
    <source>
        <strain evidence="5">BECK_BZ198</strain>
        <strain evidence="4">BECK_BZ199</strain>
    </source>
</reference>
<feature type="transmembrane region" description="Helical" evidence="2">
    <location>
        <begin position="163"/>
        <end position="181"/>
    </location>
</feature>
<feature type="domain" description="Cytochrome c-552/4" evidence="3">
    <location>
        <begin position="259"/>
        <end position="346"/>
    </location>
</feature>